<organism evidence="3 4">
    <name type="scientific">Oncorhynchus mykiss</name>
    <name type="common">Rainbow trout</name>
    <name type="synonym">Salmo gairdneri</name>
    <dbReference type="NCBI Taxonomy" id="8022"/>
    <lineage>
        <taxon>Eukaryota</taxon>
        <taxon>Metazoa</taxon>
        <taxon>Chordata</taxon>
        <taxon>Craniata</taxon>
        <taxon>Vertebrata</taxon>
        <taxon>Euteleostomi</taxon>
        <taxon>Actinopterygii</taxon>
        <taxon>Neopterygii</taxon>
        <taxon>Teleostei</taxon>
        <taxon>Protacanthopterygii</taxon>
        <taxon>Salmoniformes</taxon>
        <taxon>Salmonidae</taxon>
        <taxon>Salmoninae</taxon>
        <taxon>Oncorhynchus</taxon>
    </lineage>
</organism>
<dbReference type="PANTHER" id="PTHR10807">
    <property type="entry name" value="MYOTUBULARIN-RELATED"/>
    <property type="match status" value="1"/>
</dbReference>
<dbReference type="AlphaFoldDB" id="A0A060YFK0"/>
<evidence type="ECO:0000313" key="4">
    <source>
        <dbReference type="Proteomes" id="UP000193380"/>
    </source>
</evidence>
<dbReference type="InterPro" id="IPR010569">
    <property type="entry name" value="Myotubularin-like_Pase_dom"/>
</dbReference>
<dbReference type="PaxDb" id="8022-A0A060YFK0"/>
<dbReference type="InterPro" id="IPR030564">
    <property type="entry name" value="Myotubularin"/>
</dbReference>
<dbReference type="GO" id="GO:0005085">
    <property type="term" value="F:guanyl-nucleotide exchange factor activity"/>
    <property type="evidence" value="ECO:0007669"/>
    <property type="project" value="TreeGrafter"/>
</dbReference>
<evidence type="ECO:0000259" key="2">
    <source>
        <dbReference type="PROSITE" id="PS51339"/>
    </source>
</evidence>
<reference evidence="3" key="2">
    <citation type="submission" date="2014-03" db="EMBL/GenBank/DDBJ databases">
        <authorList>
            <person name="Genoscope - CEA"/>
        </authorList>
    </citation>
    <scope>NUCLEOTIDE SEQUENCE</scope>
</reference>
<dbReference type="STRING" id="8022.A0A060YFK0"/>
<comment type="similarity">
    <text evidence="1">Belongs to the protein-tyrosine phosphatase family. Non-receptor class myotubularin subfamily.</text>
</comment>
<dbReference type="SUPFAM" id="SSF52799">
    <property type="entry name" value="(Phosphotyrosine protein) phosphatases II"/>
    <property type="match status" value="1"/>
</dbReference>
<protein>
    <recommendedName>
        <fullName evidence="2">Myotubularin phosphatase domain-containing protein</fullName>
    </recommendedName>
</protein>
<dbReference type="Pfam" id="PF06602">
    <property type="entry name" value="Myotub-related"/>
    <property type="match status" value="1"/>
</dbReference>
<dbReference type="InterPro" id="IPR029021">
    <property type="entry name" value="Prot-tyrosine_phosphatase-like"/>
</dbReference>
<dbReference type="GO" id="GO:0005737">
    <property type="term" value="C:cytoplasm"/>
    <property type="evidence" value="ECO:0007669"/>
    <property type="project" value="TreeGrafter"/>
</dbReference>
<proteinExistence type="inferred from homology"/>
<dbReference type="Proteomes" id="UP000193380">
    <property type="component" value="Unassembled WGS sequence"/>
</dbReference>
<dbReference type="PROSITE" id="PS51339">
    <property type="entry name" value="PPASE_MYOTUBULARIN"/>
    <property type="match status" value="1"/>
</dbReference>
<evidence type="ECO:0000256" key="1">
    <source>
        <dbReference type="ARBA" id="ARBA00007471"/>
    </source>
</evidence>
<dbReference type="EMBL" id="FR910348">
    <property type="protein sequence ID" value="CDQ90272.1"/>
    <property type="molecule type" value="Genomic_DNA"/>
</dbReference>
<gene>
    <name evidence="3" type="ORF">GSONMT00018481001</name>
</gene>
<sequence length="215" mass="23897">MEQLVERACFRDYQRLGLGTVTASSSRSKTGEQFRVTAVNRLYSLCRSYPGLLVVPQSVQDSSLQKVARCYRHNRLPVVCWKHPRTKAVLLRSGGFHGKSVVGLFKSQNQSSTAPANSSELSSSLEQEKYLQAILNSIPVYFKLNGSNSLSNRSLIGLSPVLGYRDKLFTHSNQKPATKGIIQNQGIVKMSTLFRSLPPLTPPLFINIFVLFPGH</sequence>
<evidence type="ECO:0000313" key="3">
    <source>
        <dbReference type="EMBL" id="CDQ90272.1"/>
    </source>
</evidence>
<feature type="domain" description="Myotubularin phosphatase" evidence="2">
    <location>
        <begin position="3"/>
        <end position="215"/>
    </location>
</feature>
<accession>A0A060YFK0</accession>
<dbReference type="GO" id="GO:0016020">
    <property type="term" value="C:membrane"/>
    <property type="evidence" value="ECO:0007669"/>
    <property type="project" value="TreeGrafter"/>
</dbReference>
<name>A0A060YFK0_ONCMY</name>
<dbReference type="PANTHER" id="PTHR10807:SF4">
    <property type="entry name" value="MYOTUBULARIN-RELATED PROTEIN 13"/>
    <property type="match status" value="1"/>
</dbReference>
<reference evidence="3" key="1">
    <citation type="journal article" date="2014" name="Nat. Commun.">
        <title>The rainbow trout genome provides novel insights into evolution after whole-genome duplication in vertebrates.</title>
        <authorList>
            <person name="Berthelot C."/>
            <person name="Brunet F."/>
            <person name="Chalopin D."/>
            <person name="Juanchich A."/>
            <person name="Bernard M."/>
            <person name="Noel B."/>
            <person name="Bento P."/>
            <person name="Da Silva C."/>
            <person name="Labadie K."/>
            <person name="Alberti A."/>
            <person name="Aury J.M."/>
            <person name="Louis A."/>
            <person name="Dehais P."/>
            <person name="Bardou P."/>
            <person name="Montfort J."/>
            <person name="Klopp C."/>
            <person name="Cabau C."/>
            <person name="Gaspin C."/>
            <person name="Thorgaard G.H."/>
            <person name="Boussaha M."/>
            <person name="Quillet E."/>
            <person name="Guyomard R."/>
            <person name="Galiana D."/>
            <person name="Bobe J."/>
            <person name="Volff J.N."/>
            <person name="Genet C."/>
            <person name="Wincker P."/>
            <person name="Jaillon O."/>
            <person name="Roest Crollius H."/>
            <person name="Guiguen Y."/>
        </authorList>
    </citation>
    <scope>NUCLEOTIDE SEQUENCE [LARGE SCALE GENOMIC DNA]</scope>
</reference>